<evidence type="ECO:0000313" key="2">
    <source>
        <dbReference type="EMBL" id="SCE71857.1"/>
    </source>
</evidence>
<reference evidence="1 4" key="2">
    <citation type="submission" date="2018-03" db="EMBL/GenBank/DDBJ databases">
        <title>Genomic framework for the identification of Micromonospora saelicesensis and Micromonospora noduli.</title>
        <authorList>
            <person name="Riesco R."/>
            <person name="Trujillo M.E."/>
        </authorList>
    </citation>
    <scope>NUCLEOTIDE SEQUENCE [LARGE SCALE GENOMIC DNA]</scope>
    <source>
        <strain evidence="1 4">GAR05</strain>
    </source>
</reference>
<protein>
    <submittedName>
        <fullName evidence="2">Polyketide cyclase / dehydrase and lipid transport</fullName>
    </submittedName>
</protein>
<evidence type="ECO:0000313" key="1">
    <source>
        <dbReference type="EMBL" id="RAN92162.1"/>
    </source>
</evidence>
<dbReference type="Proteomes" id="UP000249334">
    <property type="component" value="Unassembled WGS sequence"/>
</dbReference>
<dbReference type="EMBL" id="PXXW01000065">
    <property type="protein sequence ID" value="RAN92162.1"/>
    <property type="molecule type" value="Genomic_DNA"/>
</dbReference>
<dbReference type="Pfam" id="PF10604">
    <property type="entry name" value="Polyketide_cyc2"/>
    <property type="match status" value="1"/>
</dbReference>
<name>A0A1C4UJN6_9ACTN</name>
<sequence length="144" mass="15462">MPSAEKTVQIGRTPEVVFAFLARGENDARWRPNVLDVARVSGEGVGARYKQGLKGPGGSRIPADYEVTGFEPGRRLAFQATGSVVRTQGEYTLTPADGGGTRLTLKLAWQPSGLSRFLGPVVGKTFEEEIAALDTLRDLLESEA</sequence>
<proteinExistence type="predicted"/>
<dbReference type="InterPro" id="IPR023393">
    <property type="entry name" value="START-like_dom_sf"/>
</dbReference>
<organism evidence="2 3">
    <name type="scientific">Micromonospora saelicesensis</name>
    <dbReference type="NCBI Taxonomy" id="285676"/>
    <lineage>
        <taxon>Bacteria</taxon>
        <taxon>Bacillati</taxon>
        <taxon>Actinomycetota</taxon>
        <taxon>Actinomycetes</taxon>
        <taxon>Micromonosporales</taxon>
        <taxon>Micromonosporaceae</taxon>
        <taxon>Micromonospora</taxon>
    </lineage>
</organism>
<keyword evidence="4" id="KW-1185">Reference proteome</keyword>
<dbReference type="SUPFAM" id="SSF55961">
    <property type="entry name" value="Bet v1-like"/>
    <property type="match status" value="1"/>
</dbReference>
<dbReference type="Proteomes" id="UP000198864">
    <property type="component" value="Unassembled WGS sequence"/>
</dbReference>
<evidence type="ECO:0000313" key="3">
    <source>
        <dbReference type="Proteomes" id="UP000198864"/>
    </source>
</evidence>
<dbReference type="EMBL" id="FMCR01000001">
    <property type="protein sequence ID" value="SCE71857.1"/>
    <property type="molecule type" value="Genomic_DNA"/>
</dbReference>
<dbReference type="AlphaFoldDB" id="A0A1C4UJN6"/>
<evidence type="ECO:0000313" key="4">
    <source>
        <dbReference type="Proteomes" id="UP000249334"/>
    </source>
</evidence>
<dbReference type="Gene3D" id="3.30.530.20">
    <property type="match status" value="1"/>
</dbReference>
<accession>A0A1C4UJN6</accession>
<dbReference type="RefSeq" id="WP_091394975.1">
    <property type="nucleotide sequence ID" value="NZ_FMCR01000001.1"/>
</dbReference>
<reference evidence="2 3" key="1">
    <citation type="submission" date="2016-06" db="EMBL/GenBank/DDBJ databases">
        <authorList>
            <person name="Kjaerup R.B."/>
            <person name="Dalgaard T.S."/>
            <person name="Juul-Madsen H.R."/>
        </authorList>
    </citation>
    <scope>NUCLEOTIDE SEQUENCE [LARGE SCALE GENOMIC DNA]</scope>
    <source>
        <strain evidence="2 3">DSM 44871</strain>
    </source>
</reference>
<gene>
    <name evidence="2" type="ORF">GA0070561_1100</name>
    <name evidence="1" type="ORF">GAR05_06325</name>
</gene>
<dbReference type="InterPro" id="IPR019587">
    <property type="entry name" value="Polyketide_cyclase/dehydratase"/>
</dbReference>